<sequence>MVRRAMTRNIIHLSSRREFIMKNIKSHFAAITLIAGALFISHYSQAADGTINFTGSITDTACTVTSASQNVDMGAVAASSLSGAAGKKAAATQFDIALTDCPDAGNVEVKFDGPADAANTELLELETGALAASGVAIEFSDREEQHIKLGENSAPYAIQAGANTLTFYASYMATADAVTAGSANSTAQFTMVYP</sequence>
<evidence type="ECO:0000313" key="7">
    <source>
        <dbReference type="Proteomes" id="UP000234503"/>
    </source>
</evidence>
<dbReference type="InterPro" id="IPR036937">
    <property type="entry name" value="Adhesion_dom_fimbrial_sf"/>
</dbReference>
<dbReference type="Pfam" id="PF00419">
    <property type="entry name" value="Fimbrial"/>
    <property type="match status" value="1"/>
</dbReference>
<dbReference type="GO" id="GO:0009289">
    <property type="term" value="C:pilus"/>
    <property type="evidence" value="ECO:0007669"/>
    <property type="project" value="UniProtKB-SubCell"/>
</dbReference>
<accession>A0A2N5DTF5</accession>
<evidence type="ECO:0000259" key="5">
    <source>
        <dbReference type="Pfam" id="PF00419"/>
    </source>
</evidence>
<keyword evidence="3" id="KW-0732">Signal</keyword>
<evidence type="ECO:0000256" key="4">
    <source>
        <dbReference type="ARBA" id="ARBA00023263"/>
    </source>
</evidence>
<comment type="subcellular location">
    <subcellularLocation>
        <location evidence="1">Fimbrium</location>
    </subcellularLocation>
</comment>
<reference evidence="6 7" key="1">
    <citation type="submission" date="2017-12" db="EMBL/GenBank/DDBJ databases">
        <title>Characterization of six clinical isolates of Enterochimera gen. nov., a novel genus of the Yersiniaciae family and the three species Enterochimera arupensis sp. nov., Enterochimera coloradensis sp. nov, and Enterochimera californica sp. nov.</title>
        <authorList>
            <person name="Rossi A."/>
            <person name="Fisher M."/>
        </authorList>
    </citation>
    <scope>NUCLEOTIDE SEQUENCE [LARGE SCALE GENOMIC DNA]</scope>
    <source>
        <strain evidence="7">2016-Iso4</strain>
    </source>
</reference>
<dbReference type="GO" id="GO:0043709">
    <property type="term" value="P:cell adhesion involved in single-species biofilm formation"/>
    <property type="evidence" value="ECO:0007669"/>
    <property type="project" value="TreeGrafter"/>
</dbReference>
<evidence type="ECO:0000256" key="3">
    <source>
        <dbReference type="ARBA" id="ARBA00022729"/>
    </source>
</evidence>
<dbReference type="EMBL" id="PJZH01000040">
    <property type="protein sequence ID" value="PLR29761.1"/>
    <property type="molecule type" value="Genomic_DNA"/>
</dbReference>
<evidence type="ECO:0000313" key="6">
    <source>
        <dbReference type="EMBL" id="PLR29761.1"/>
    </source>
</evidence>
<dbReference type="OrthoDB" id="6491659at2"/>
<keyword evidence="7" id="KW-1185">Reference proteome</keyword>
<dbReference type="PANTHER" id="PTHR33420">
    <property type="entry name" value="FIMBRIAL SUBUNIT ELFA-RELATED"/>
    <property type="match status" value="1"/>
</dbReference>
<comment type="similarity">
    <text evidence="2">Belongs to the fimbrial protein family.</text>
</comment>
<dbReference type="InterPro" id="IPR050263">
    <property type="entry name" value="Bact_Fimbrial_Adh_Pro"/>
</dbReference>
<dbReference type="AlphaFoldDB" id="A0A2N5DTF5"/>
<dbReference type="InterPro" id="IPR000259">
    <property type="entry name" value="Adhesion_dom_fimbrial"/>
</dbReference>
<name>A0A2N5DTF5_9GAMM</name>
<dbReference type="Proteomes" id="UP000234503">
    <property type="component" value="Unassembled WGS sequence"/>
</dbReference>
<evidence type="ECO:0000256" key="2">
    <source>
        <dbReference type="ARBA" id="ARBA00006671"/>
    </source>
</evidence>
<comment type="caution">
    <text evidence="6">The sequence shown here is derived from an EMBL/GenBank/DDBJ whole genome shotgun (WGS) entry which is preliminary data.</text>
</comment>
<dbReference type="PANTHER" id="PTHR33420:SF3">
    <property type="entry name" value="FIMBRIAL SUBUNIT ELFA"/>
    <property type="match status" value="1"/>
</dbReference>
<proteinExistence type="inferred from homology"/>
<feature type="domain" description="Fimbrial-type adhesion" evidence="5">
    <location>
        <begin position="51"/>
        <end position="193"/>
    </location>
</feature>
<dbReference type="SUPFAM" id="SSF49401">
    <property type="entry name" value="Bacterial adhesins"/>
    <property type="match status" value="1"/>
</dbReference>
<evidence type="ECO:0000256" key="1">
    <source>
        <dbReference type="ARBA" id="ARBA00004561"/>
    </source>
</evidence>
<keyword evidence="4" id="KW-0281">Fimbrium</keyword>
<dbReference type="InterPro" id="IPR008966">
    <property type="entry name" value="Adhesion_dom_sf"/>
</dbReference>
<dbReference type="Gene3D" id="2.60.40.1090">
    <property type="entry name" value="Fimbrial-type adhesion domain"/>
    <property type="match status" value="1"/>
</dbReference>
<organism evidence="6 7">
    <name type="scientific">Chimaeribacter coloradensis</name>
    <dbReference type="NCBI Taxonomy" id="2060068"/>
    <lineage>
        <taxon>Bacteria</taxon>
        <taxon>Pseudomonadati</taxon>
        <taxon>Pseudomonadota</taxon>
        <taxon>Gammaproteobacteria</taxon>
        <taxon>Enterobacterales</taxon>
        <taxon>Yersiniaceae</taxon>
        <taxon>Chimaeribacter</taxon>
    </lineage>
</organism>
<protein>
    <submittedName>
        <fullName evidence="6">Fimbrial protein</fullName>
    </submittedName>
</protein>
<gene>
    <name evidence="6" type="ORF">CYR32_20055</name>
</gene>